<dbReference type="EMBL" id="MFJN01000031">
    <property type="protein sequence ID" value="OGG21004.1"/>
    <property type="molecule type" value="Genomic_DNA"/>
</dbReference>
<dbReference type="InterPro" id="IPR022761">
    <property type="entry name" value="Fumarate_lyase_N"/>
</dbReference>
<dbReference type="Gene3D" id="1.10.275.10">
    <property type="entry name" value="Fumarase/aspartase (N-terminal domain)"/>
    <property type="match status" value="1"/>
</dbReference>
<dbReference type="GO" id="GO:0006188">
    <property type="term" value="P:IMP biosynthetic process"/>
    <property type="evidence" value="ECO:0007669"/>
    <property type="project" value="InterPro"/>
</dbReference>
<dbReference type="InterPro" id="IPR013539">
    <property type="entry name" value="PurB_C"/>
</dbReference>
<organism evidence="7 8">
    <name type="scientific">Candidatus Gottesmanbacteria bacterium RIFCSPHIGHO2_02_FULL_40_13</name>
    <dbReference type="NCBI Taxonomy" id="1798384"/>
    <lineage>
        <taxon>Bacteria</taxon>
        <taxon>Candidatus Gottesmaniibacteriota</taxon>
    </lineage>
</organism>
<evidence type="ECO:0000313" key="7">
    <source>
        <dbReference type="EMBL" id="OGG21004.1"/>
    </source>
</evidence>
<evidence type="ECO:0000256" key="1">
    <source>
        <dbReference type="ARBA" id="ARBA00004706"/>
    </source>
</evidence>
<evidence type="ECO:0000259" key="6">
    <source>
        <dbReference type="Pfam" id="PF08328"/>
    </source>
</evidence>
<gene>
    <name evidence="7" type="ORF">A3D03_05435</name>
</gene>
<comment type="pathway">
    <text evidence="2">Purine metabolism; AMP biosynthesis via de novo pathway; AMP from IMP: step 2/2.</text>
</comment>
<dbReference type="PANTHER" id="PTHR43411">
    <property type="entry name" value="ADENYLOSUCCINATE LYASE"/>
    <property type="match status" value="1"/>
</dbReference>
<dbReference type="Gene3D" id="1.20.200.10">
    <property type="entry name" value="Fumarase/aspartase (Central domain)"/>
    <property type="match status" value="1"/>
</dbReference>
<dbReference type="InterPro" id="IPR020557">
    <property type="entry name" value="Fumarate_lyase_CS"/>
</dbReference>
<sequence>MKLQPDMDNIKHRLTAISLLDGRNWDKVRGVSEYFSEFALIKHRVFIEIRYLLYLSEKTNLLRKFNPKEKIFLNNIGENFTLKDAAEVKAIEKKLNHDVKAVEYFLRRKLEKSSLKDVTEFIHFGLTSYDINIPSYALMMTGFRDKVILPTAHKIRDLLKNLIIETKNMNMLARTHGQPALPTTMGKELAVYYRRILKEIEMIRTYKFEAKLNGAVGNFNAFYFINPKFDWMTFSSSFIISLRLKSNLITTQILPYDNWIEFFDSLKRLNFIFLGLSIDFWWYISMEYFLQKKKKEEVGSSTMSHKINPITFENAEGNLGLANSLFEFFARKLSYSRLQRDLSDSTVKRNFGLAFGFTILAWDSLISGLNRIQPNPDKMREDLDSNWEIFSEGIQIFLRFHGYKNAYELLKEETRGKRLSRDKLFDIIDRLPIKSAHKQILKIKDLREYGGIAEKLAQLSVKS</sequence>
<dbReference type="SUPFAM" id="SSF48557">
    <property type="entry name" value="L-aspartase-like"/>
    <property type="match status" value="1"/>
</dbReference>
<name>A0A1F6A8W0_9BACT</name>
<accession>A0A1F6A8W0</accession>
<dbReference type="InterPro" id="IPR000362">
    <property type="entry name" value="Fumarate_lyase_fam"/>
</dbReference>
<reference evidence="7 8" key="1">
    <citation type="journal article" date="2016" name="Nat. Commun.">
        <title>Thousands of microbial genomes shed light on interconnected biogeochemical processes in an aquifer system.</title>
        <authorList>
            <person name="Anantharaman K."/>
            <person name="Brown C.T."/>
            <person name="Hug L.A."/>
            <person name="Sharon I."/>
            <person name="Castelle C.J."/>
            <person name="Probst A.J."/>
            <person name="Thomas B.C."/>
            <person name="Singh A."/>
            <person name="Wilkins M.J."/>
            <person name="Karaoz U."/>
            <person name="Brodie E.L."/>
            <person name="Williams K.H."/>
            <person name="Hubbard S.S."/>
            <person name="Banfield J.F."/>
        </authorList>
    </citation>
    <scope>NUCLEOTIDE SEQUENCE [LARGE SCALE GENOMIC DNA]</scope>
</reference>
<dbReference type="InterPro" id="IPR024083">
    <property type="entry name" value="Fumarase/histidase_N"/>
</dbReference>
<dbReference type="Gene3D" id="1.10.40.30">
    <property type="entry name" value="Fumarase/aspartase (C-terminal domain)"/>
    <property type="match status" value="1"/>
</dbReference>
<dbReference type="STRING" id="1798384.A3D03_05435"/>
<dbReference type="GO" id="GO:0004018">
    <property type="term" value="F:N6-(1,2-dicarboxyethyl)AMP AMP-lyase (fumarate-forming) activity"/>
    <property type="evidence" value="ECO:0007669"/>
    <property type="project" value="InterPro"/>
</dbReference>
<dbReference type="InterPro" id="IPR008948">
    <property type="entry name" value="L-Aspartase-like"/>
</dbReference>
<comment type="pathway">
    <text evidence="1">Purine metabolism; IMP biosynthesis via de novo pathway; 5-amino-1-(5-phospho-D-ribosyl)imidazole-4-carboxamide from 5-amino-1-(5-phospho-D-ribosyl)imidazole-4-carboxylate: step 2/2.</text>
</comment>
<dbReference type="Pfam" id="PF00206">
    <property type="entry name" value="Lyase_1"/>
    <property type="match status" value="1"/>
</dbReference>
<proteinExistence type="predicted"/>
<dbReference type="Pfam" id="PF08328">
    <property type="entry name" value="ASL_C"/>
    <property type="match status" value="1"/>
</dbReference>
<evidence type="ECO:0000256" key="2">
    <source>
        <dbReference type="ARBA" id="ARBA00004734"/>
    </source>
</evidence>
<keyword evidence="3" id="KW-0658">Purine biosynthesis</keyword>
<evidence type="ECO:0000256" key="3">
    <source>
        <dbReference type="ARBA" id="ARBA00022755"/>
    </source>
</evidence>
<feature type="domain" description="Fumarate lyase N-terminal" evidence="5">
    <location>
        <begin position="73"/>
        <end position="317"/>
    </location>
</feature>
<dbReference type="PROSITE" id="PS00163">
    <property type="entry name" value="FUMARATE_LYASES"/>
    <property type="match status" value="1"/>
</dbReference>
<protein>
    <submittedName>
        <fullName evidence="7">Adenylosuccinate lyase</fullName>
    </submittedName>
</protein>
<comment type="caution">
    <text evidence="7">The sequence shown here is derived from an EMBL/GenBank/DDBJ whole genome shotgun (WGS) entry which is preliminary data.</text>
</comment>
<evidence type="ECO:0000256" key="4">
    <source>
        <dbReference type="ARBA" id="ARBA00025012"/>
    </source>
</evidence>
<evidence type="ECO:0000313" key="8">
    <source>
        <dbReference type="Proteomes" id="UP000177092"/>
    </source>
</evidence>
<evidence type="ECO:0000259" key="5">
    <source>
        <dbReference type="Pfam" id="PF00206"/>
    </source>
</evidence>
<dbReference type="PRINTS" id="PR00149">
    <property type="entry name" value="FUMRATELYASE"/>
</dbReference>
<dbReference type="PANTHER" id="PTHR43411:SF1">
    <property type="entry name" value="ADENYLOSUCCINATE LYASE"/>
    <property type="match status" value="1"/>
</dbReference>
<dbReference type="InterPro" id="IPR047136">
    <property type="entry name" value="PurB_bact"/>
</dbReference>
<keyword evidence="7" id="KW-0456">Lyase</keyword>
<dbReference type="NCBIfam" id="NF006764">
    <property type="entry name" value="PRK09285.1"/>
    <property type="match status" value="1"/>
</dbReference>
<feature type="domain" description="Adenylosuccinate lyase PurB C-terminal" evidence="6">
    <location>
        <begin position="336"/>
        <end position="443"/>
    </location>
</feature>
<comment type="function">
    <text evidence="4">Catalyzes two reactions in de novo purine nucleotide biosynthesis. Catalyzes the breakdown of 5-aminoimidazole- (N-succinylocarboxamide) ribotide (SAICAR or 2-[5-amino-1-(5-phospho-beta-D-ribosyl)imidazole-4-carboxamido]succinate) to 5-aminoimidazole-4-carboxamide ribotide (AICAR or 5-amino-1-(5-phospho-beta-D-ribosyl)imidazole-4-carboxamide) and fumarate, and of adenylosuccinate (ADS or N(6)-(1,2-dicarboxyethyl)-AMP) to adenosine monophosphate (AMP) and fumarate.</text>
</comment>
<dbReference type="AlphaFoldDB" id="A0A1F6A8W0"/>
<dbReference type="Proteomes" id="UP000177092">
    <property type="component" value="Unassembled WGS sequence"/>
</dbReference>